<dbReference type="InterPro" id="IPR009091">
    <property type="entry name" value="RCC1/BLIP-II"/>
</dbReference>
<evidence type="ECO:0000256" key="3">
    <source>
        <dbReference type="ARBA" id="ARBA00022771"/>
    </source>
</evidence>
<sequence length="1455" mass="159925">MANEQSRAEREIDLAITALKKGAQLLKYGRRGKPKFCPFRVANFSWVSCNKKIRKHPSLSFEGHYLDIEKAYDHVNWEALLDLLKRMGFGVSWCRWIRTCISTIQFSVLFNGSLADFFGSLRGLRQGDPLSPMLFLVMMEILSKMMKRAEGAGLLRGFRADGRRGEGVCVSHLLFADDTILFYDANEEQILHVRMLLLCFQAVIGLKVNALKSETVPIGEVSNVHVLAEFLGCRIGSLPMTYLGMPLGAYHKSSTVWNPISEKIERELAGWKKMYLSKGGRLIGIGGLFSYRLGIEERRSWNVLLIQRPNDWEMGGVDEFLRTLGSNLPPTENGDRMRWKLTKNGDFDIRSFYNKLRSPLPIIFPWKGVWKVKASHRVSFFVWTAVWDRILTGDNLRGRRMDESVLIWFSGKEEKHLKLSHVSRIIPGQRTPIFQRYPRPEKEYQSFSLIYDDRSLDLICKDKDEAETWFIGLKALISRGRHRTGRSESRSDGVSSEANSPRANTQRSSPLSSPFGSGGSSQKDAVDPLHLRTPHDSPPKIGLEKALSDVIFYAVPPKVFFHPDSASGSVHSLSSGTSDGINGRVKGTGMDAFRVSLSSAVSSSSQGSGHDDGDALGDVFIWGEGTGDGILGGGIHTDGSSGVKIDSLVPRPMESAVQLDVQNIACGRRHAALVTKQGEVFSWGEELAGRLGHGVDSDVSHPKLIDGLKNINIELVVCGEYHSCAVTLTGEMYTWGGNSYHFGLLGHGNEASHWVPKKLNGPLEGLHVSSVSCGPWHTAVVTSAGQLFTFGDGTFGVLGHGDRRSVLIPREVESLRGLRTVRVACGVWHTAAVVEVMVGSSTSSNCSSGKLFTWGDGDKFRLGHGDKEARLVPTCVAALVEPNFCKVACGDSLTVALTNTGHVYTMGSPVYGQLGDPQADGKLPIRVEGKLMRNYVEEIACGAYHVAVLTSRTEVYTWGKGANGRLGHGDTDDRNSPSLVEALKDKQVKTIVCGTNFTAAICLHKWVSCVDQSLCSGCRLPFNFKRKRHNCYNCGFVFCHSCTNKKCLKASMAPNPNKPYRVCYNCFDKLRKATEADSSSHSALNRRGSVNQGQNELGEKNEKMDSRSNVHLGRNSSLESSREVESGSSKRNKKIDVNSSRVSPLPNGVSQWDALNNSKYLNPVFGSSKKFFSASLPGSRIVSRATSPKSRRSSPPRATTPIPTLSGLSSPKFVVDDAKRVNDSLSEEVLKLRAQVDDLTRNAQLQEIELERTTKQLKEAIEVAGEESSKCKAAKEVIKSLTAQLKEMAERLPVGAARNSNSPSFGSSSPPITQDVSTAATDMLNGHMTCHELDSKGSSSLVISNGSSTISNHTSSHSEVLHPEATARSKTRTAKGEPTNGDEWVEQDEPGVYITLVSLPGGAKDLKRVRFSRKRFSEKEAEQWWALNRARVYQQYNIPMVDKASVGMGREGLAH</sequence>
<dbReference type="InterPro" id="IPR013591">
    <property type="entry name" value="Brevis_radix_dom"/>
</dbReference>
<evidence type="ECO:0000259" key="9">
    <source>
        <dbReference type="PROSITE" id="PS50178"/>
    </source>
</evidence>
<feature type="compositionally biased region" description="Basic and acidic residues" evidence="8">
    <location>
        <begin position="524"/>
        <end position="540"/>
    </location>
</feature>
<dbReference type="PROSITE" id="PS50178">
    <property type="entry name" value="ZF_FYVE"/>
    <property type="match status" value="1"/>
</dbReference>
<evidence type="ECO:0000259" key="11">
    <source>
        <dbReference type="PROSITE" id="PS51514"/>
    </source>
</evidence>
<dbReference type="InterPro" id="IPR017455">
    <property type="entry name" value="Znf_FYVE-rel"/>
</dbReference>
<proteinExistence type="predicted"/>
<dbReference type="CDD" id="cd00065">
    <property type="entry name" value="FYVE_like_SF"/>
    <property type="match status" value="1"/>
</dbReference>
<feature type="repeat" description="RCC1" evidence="6">
    <location>
        <begin position="785"/>
        <end position="836"/>
    </location>
</feature>
<feature type="repeat" description="RCC1" evidence="6">
    <location>
        <begin position="953"/>
        <end position="1004"/>
    </location>
</feature>
<dbReference type="EnsemblPlants" id="QL04p018164:mrna">
    <property type="protein sequence ID" value="QL04p018164:mrna"/>
    <property type="gene ID" value="QL04p018164"/>
</dbReference>
<dbReference type="PANTHER" id="PTHR22870:SF415">
    <property type="entry name" value="FYVE-TYPE DOMAIN-CONTAINING PROTEIN"/>
    <property type="match status" value="1"/>
</dbReference>
<dbReference type="InterPro" id="IPR000306">
    <property type="entry name" value="Znf_FYVE"/>
</dbReference>
<dbReference type="Gramene" id="QL04p018164:mrna">
    <property type="protein sequence ID" value="QL04p018164:mrna"/>
    <property type="gene ID" value="QL04p018164"/>
</dbReference>
<dbReference type="SUPFAM" id="SSF57903">
    <property type="entry name" value="FYVE/PHD zinc finger"/>
    <property type="match status" value="1"/>
</dbReference>
<dbReference type="PRINTS" id="PR00633">
    <property type="entry name" value="RCCNDNSATION"/>
</dbReference>
<evidence type="ECO:0000256" key="5">
    <source>
        <dbReference type="PROSITE-ProRule" id="PRU00091"/>
    </source>
</evidence>
<dbReference type="Pfam" id="PF08381">
    <property type="entry name" value="BRX"/>
    <property type="match status" value="1"/>
</dbReference>
<accession>A0A7N2LCE9</accession>
<dbReference type="EMBL" id="LRBV02000004">
    <property type="status" value="NOT_ANNOTATED_CDS"/>
    <property type="molecule type" value="Genomic_DNA"/>
</dbReference>
<keyword evidence="4" id="KW-0862">Zinc</keyword>
<evidence type="ECO:0000256" key="6">
    <source>
        <dbReference type="PROSITE-ProRule" id="PRU00235"/>
    </source>
</evidence>
<dbReference type="InterPro" id="IPR026960">
    <property type="entry name" value="RVT-Znf"/>
</dbReference>
<dbReference type="Pfam" id="PF16627">
    <property type="entry name" value="BRX_assoc"/>
    <property type="match status" value="1"/>
</dbReference>
<dbReference type="Gene3D" id="3.30.40.10">
    <property type="entry name" value="Zinc/RING finger domain, C3HC4 (zinc finger)"/>
    <property type="match status" value="1"/>
</dbReference>
<dbReference type="PROSITE" id="PS50878">
    <property type="entry name" value="RT_POL"/>
    <property type="match status" value="1"/>
</dbReference>
<feature type="region of interest" description="Disordered" evidence="8">
    <location>
        <begin position="481"/>
        <end position="540"/>
    </location>
</feature>
<evidence type="ECO:0000313" key="12">
    <source>
        <dbReference type="EnsemblPlants" id="QL04p018164:mrna"/>
    </source>
</evidence>
<feature type="repeat" description="RCC1" evidence="6">
    <location>
        <begin position="730"/>
        <end position="784"/>
    </location>
</feature>
<feature type="compositionally biased region" description="Low complexity" evidence="8">
    <location>
        <begin position="1347"/>
        <end position="1358"/>
    </location>
</feature>
<keyword evidence="3 5" id="KW-0863">Zinc-finger</keyword>
<feature type="coiled-coil region" evidence="7">
    <location>
        <begin position="1215"/>
        <end position="1291"/>
    </location>
</feature>
<feature type="repeat" description="RCC1" evidence="6">
    <location>
        <begin position="678"/>
        <end position="729"/>
    </location>
</feature>
<dbReference type="Pfam" id="PF25390">
    <property type="entry name" value="WD40_RLD"/>
    <property type="match status" value="1"/>
</dbReference>
<evidence type="ECO:0000256" key="8">
    <source>
        <dbReference type="SAM" id="MobiDB-lite"/>
    </source>
</evidence>
<keyword evidence="13" id="KW-1185">Reference proteome</keyword>
<feature type="repeat" description="RCC1" evidence="6">
    <location>
        <begin position="901"/>
        <end position="952"/>
    </location>
</feature>
<evidence type="ECO:0000256" key="7">
    <source>
        <dbReference type="SAM" id="Coils"/>
    </source>
</evidence>
<reference evidence="12 13" key="1">
    <citation type="journal article" date="2016" name="G3 (Bethesda)">
        <title>First Draft Assembly and Annotation of the Genome of a California Endemic Oak Quercus lobata Nee (Fagaceae).</title>
        <authorList>
            <person name="Sork V.L."/>
            <person name="Fitz-Gibbon S.T."/>
            <person name="Puiu D."/>
            <person name="Crepeau M."/>
            <person name="Gugger P.F."/>
            <person name="Sherman R."/>
            <person name="Stevens K."/>
            <person name="Langley C.H."/>
            <person name="Pellegrini M."/>
            <person name="Salzberg S.L."/>
        </authorList>
    </citation>
    <scope>NUCLEOTIDE SEQUENCE [LARGE SCALE GENOMIC DNA]</scope>
    <source>
        <strain evidence="12 13">cv. SW786</strain>
    </source>
</reference>
<feature type="repeat" description="RCC1" evidence="6">
    <location>
        <begin position="849"/>
        <end position="900"/>
    </location>
</feature>
<dbReference type="InterPro" id="IPR000477">
    <property type="entry name" value="RT_dom"/>
</dbReference>
<feature type="compositionally biased region" description="Low complexity" evidence="8">
    <location>
        <begin position="1195"/>
        <end position="1204"/>
    </location>
</feature>
<keyword evidence="7" id="KW-0175">Coiled coil</keyword>
<feature type="region of interest" description="Disordered" evidence="8">
    <location>
        <begin position="1183"/>
        <end position="1209"/>
    </location>
</feature>
<reference evidence="12" key="2">
    <citation type="submission" date="2021-01" db="UniProtKB">
        <authorList>
            <consortium name="EnsemblPlants"/>
        </authorList>
    </citation>
    <scope>IDENTIFICATION</scope>
</reference>
<feature type="region of interest" description="Disordered" evidence="8">
    <location>
        <begin position="1347"/>
        <end position="1385"/>
    </location>
</feature>
<feature type="compositionally biased region" description="Polar residues" evidence="8">
    <location>
        <begin position="492"/>
        <end position="507"/>
    </location>
</feature>
<feature type="compositionally biased region" description="Basic and acidic residues" evidence="8">
    <location>
        <begin position="1097"/>
        <end position="1108"/>
    </location>
</feature>
<feature type="repeat" description="RCC1" evidence="6">
    <location>
        <begin position="617"/>
        <end position="677"/>
    </location>
</feature>
<dbReference type="InterPro" id="IPR058923">
    <property type="entry name" value="RCC1-like_dom"/>
</dbReference>
<dbReference type="Pfam" id="PF13713">
    <property type="entry name" value="BRX_N"/>
    <property type="match status" value="1"/>
</dbReference>
<keyword evidence="1" id="KW-0479">Metal-binding</keyword>
<keyword evidence="2" id="KW-0677">Repeat</keyword>
<feature type="compositionally biased region" description="Polar residues" evidence="8">
    <location>
        <begin position="1077"/>
        <end position="1095"/>
    </location>
</feature>
<dbReference type="InterPro" id="IPR000408">
    <property type="entry name" value="Reg_chr_condens"/>
</dbReference>
<name>A0A7N2LCE9_QUELO</name>
<evidence type="ECO:0000256" key="4">
    <source>
        <dbReference type="ARBA" id="ARBA00022833"/>
    </source>
</evidence>
<dbReference type="InParanoid" id="A0A7N2LCE9"/>
<dbReference type="Pfam" id="PF01363">
    <property type="entry name" value="FYVE"/>
    <property type="match status" value="1"/>
</dbReference>
<dbReference type="PROSITE" id="PS51514">
    <property type="entry name" value="BRX"/>
    <property type="match status" value="1"/>
</dbReference>
<evidence type="ECO:0000256" key="1">
    <source>
        <dbReference type="ARBA" id="ARBA00022723"/>
    </source>
</evidence>
<dbReference type="Proteomes" id="UP000594261">
    <property type="component" value="Chromosome 4"/>
</dbReference>
<feature type="domain" description="FYVE-type" evidence="9">
    <location>
        <begin position="1009"/>
        <end position="1071"/>
    </location>
</feature>
<dbReference type="SUPFAM" id="SSF50729">
    <property type="entry name" value="PH domain-like"/>
    <property type="match status" value="1"/>
</dbReference>
<dbReference type="Pfam" id="PF13966">
    <property type="entry name" value="zf-RVT"/>
    <property type="match status" value="1"/>
</dbReference>
<feature type="domain" description="BRX" evidence="11">
    <location>
        <begin position="1382"/>
        <end position="1437"/>
    </location>
</feature>
<dbReference type="FunFam" id="2.130.10.30:FF:000028">
    <property type="entry name" value="PH, RCC1 and FYVE domains-containing protein 1"/>
    <property type="match status" value="1"/>
</dbReference>
<dbReference type="InterPro" id="IPR013083">
    <property type="entry name" value="Znf_RING/FYVE/PHD"/>
</dbReference>
<dbReference type="CDD" id="cd13365">
    <property type="entry name" value="PH_PLC_plant-like"/>
    <property type="match status" value="1"/>
</dbReference>
<dbReference type="PROSITE" id="PS50012">
    <property type="entry name" value="RCC1_3"/>
    <property type="match status" value="7"/>
</dbReference>
<evidence type="ECO:0000256" key="2">
    <source>
        <dbReference type="ARBA" id="ARBA00022737"/>
    </source>
</evidence>
<feature type="compositionally biased region" description="Polar residues" evidence="8">
    <location>
        <begin position="1137"/>
        <end position="1153"/>
    </location>
</feature>
<feature type="region of interest" description="Disordered" evidence="8">
    <location>
        <begin position="1077"/>
        <end position="1153"/>
    </location>
</feature>
<dbReference type="InterPro" id="IPR011011">
    <property type="entry name" value="Znf_FYVE_PHD"/>
</dbReference>
<dbReference type="SUPFAM" id="SSF56672">
    <property type="entry name" value="DNA/RNA polymerases"/>
    <property type="match status" value="1"/>
</dbReference>
<dbReference type="FunFam" id="2.130.10.30:FF:000031">
    <property type="entry name" value="PH, RCC1 and FYVE domains-containing protein 1"/>
    <property type="match status" value="1"/>
</dbReference>
<evidence type="ECO:0000313" key="13">
    <source>
        <dbReference type="Proteomes" id="UP000594261"/>
    </source>
</evidence>
<dbReference type="SMART" id="SM00064">
    <property type="entry name" value="FYVE"/>
    <property type="match status" value="1"/>
</dbReference>
<dbReference type="PANTHER" id="PTHR22870">
    <property type="entry name" value="REGULATOR OF CHROMOSOME CONDENSATION"/>
    <property type="match status" value="1"/>
</dbReference>
<dbReference type="Gene3D" id="2.30.29.30">
    <property type="entry name" value="Pleckstrin-homology domain (PH domain)/Phosphotyrosine-binding domain (PTB)"/>
    <property type="match status" value="1"/>
</dbReference>
<dbReference type="InterPro" id="IPR011993">
    <property type="entry name" value="PH-like_dom_sf"/>
</dbReference>
<dbReference type="OMA" id="GHETSQW"/>
<dbReference type="Pfam" id="PF00078">
    <property type="entry name" value="RVT_1"/>
    <property type="match status" value="1"/>
</dbReference>
<dbReference type="SUPFAM" id="SSF50985">
    <property type="entry name" value="RCC1/BLIP-II"/>
    <property type="match status" value="1"/>
</dbReference>
<dbReference type="InterPro" id="IPR051210">
    <property type="entry name" value="Ub_ligase/GEF_domain"/>
</dbReference>
<dbReference type="InterPro" id="IPR027988">
    <property type="entry name" value="BRX_N"/>
</dbReference>
<protein>
    <submittedName>
        <fullName evidence="12">Uncharacterized protein</fullName>
    </submittedName>
</protein>
<dbReference type="GO" id="GO:0008270">
    <property type="term" value="F:zinc ion binding"/>
    <property type="evidence" value="ECO:0007669"/>
    <property type="project" value="UniProtKB-KW"/>
</dbReference>
<feature type="domain" description="Reverse transcriptase" evidence="10">
    <location>
        <begin position="1"/>
        <end position="247"/>
    </location>
</feature>
<evidence type="ECO:0000259" key="10">
    <source>
        <dbReference type="PROSITE" id="PS50878"/>
    </source>
</evidence>
<dbReference type="PROSITE" id="PS00626">
    <property type="entry name" value="RCC1_2"/>
    <property type="match status" value="3"/>
</dbReference>
<organism evidence="12 13">
    <name type="scientific">Quercus lobata</name>
    <name type="common">Valley oak</name>
    <dbReference type="NCBI Taxonomy" id="97700"/>
    <lineage>
        <taxon>Eukaryota</taxon>
        <taxon>Viridiplantae</taxon>
        <taxon>Streptophyta</taxon>
        <taxon>Embryophyta</taxon>
        <taxon>Tracheophyta</taxon>
        <taxon>Spermatophyta</taxon>
        <taxon>Magnoliopsida</taxon>
        <taxon>eudicotyledons</taxon>
        <taxon>Gunneridae</taxon>
        <taxon>Pentapetalae</taxon>
        <taxon>rosids</taxon>
        <taxon>fabids</taxon>
        <taxon>Fagales</taxon>
        <taxon>Fagaceae</taxon>
        <taxon>Quercus</taxon>
    </lineage>
</organism>
<dbReference type="Gene3D" id="2.130.10.30">
    <property type="entry name" value="Regulator of chromosome condensation 1/beta-lactamase-inhibitor protein II"/>
    <property type="match status" value="3"/>
</dbReference>
<dbReference type="InterPro" id="IPR043502">
    <property type="entry name" value="DNA/RNA_pol_sf"/>
</dbReference>